<organism evidence="10 11">
    <name type="scientific">Corynebacterium urogenitale</name>
    <dbReference type="NCBI Taxonomy" id="2487892"/>
    <lineage>
        <taxon>Bacteria</taxon>
        <taxon>Bacillati</taxon>
        <taxon>Actinomycetota</taxon>
        <taxon>Actinomycetes</taxon>
        <taxon>Mycobacteriales</taxon>
        <taxon>Corynebacteriaceae</taxon>
        <taxon>Corynebacterium</taxon>
    </lineage>
</organism>
<keyword evidence="4 8" id="KW-0289">Folate biosynthesis</keyword>
<dbReference type="UniPathway" id="UPA00077">
    <property type="reaction ID" value="UER00154"/>
</dbReference>
<dbReference type="EMBL" id="CP045032">
    <property type="protein sequence ID" value="QFQ01744.1"/>
    <property type="molecule type" value="Genomic_DNA"/>
</dbReference>
<gene>
    <name evidence="10" type="primary">folB</name>
    <name evidence="10" type="ORF">CUROG_01720</name>
</gene>
<dbReference type="InterPro" id="IPR043133">
    <property type="entry name" value="GTP-CH-I_C/QueF"/>
</dbReference>
<evidence type="ECO:0000256" key="1">
    <source>
        <dbReference type="ARBA" id="ARBA00001353"/>
    </source>
</evidence>
<dbReference type="NCBIfam" id="TIGR00526">
    <property type="entry name" value="folB_dom"/>
    <property type="match status" value="1"/>
</dbReference>
<dbReference type="EC" id="4.1.2.25" evidence="8"/>
<evidence type="ECO:0000256" key="3">
    <source>
        <dbReference type="ARBA" id="ARBA00005708"/>
    </source>
</evidence>
<dbReference type="SUPFAM" id="SSF55620">
    <property type="entry name" value="Tetrahydrobiopterin biosynthesis enzymes-like"/>
    <property type="match status" value="1"/>
</dbReference>
<dbReference type="PANTHER" id="PTHR42844">
    <property type="entry name" value="DIHYDRONEOPTERIN ALDOLASE 1-RELATED"/>
    <property type="match status" value="1"/>
</dbReference>
<name>A0A5J6Z441_9CORY</name>
<dbReference type="KEGG" id="cuo:CUROG_01720"/>
<keyword evidence="11" id="KW-1185">Reference proteome</keyword>
<dbReference type="RefSeq" id="WP_151902205.1">
    <property type="nucleotide sequence ID" value="NZ_CP045032.1"/>
</dbReference>
<evidence type="ECO:0000256" key="2">
    <source>
        <dbReference type="ARBA" id="ARBA00005013"/>
    </source>
</evidence>
<evidence type="ECO:0000256" key="7">
    <source>
        <dbReference type="ARBA" id="ARBA00052077"/>
    </source>
</evidence>
<dbReference type="InterPro" id="IPR006156">
    <property type="entry name" value="Dihydroneopterin_aldolase"/>
</dbReference>
<evidence type="ECO:0000313" key="11">
    <source>
        <dbReference type="Proteomes" id="UP000326711"/>
    </source>
</evidence>
<sequence length="129" mass="13940">MADRIELIGLEAYGYHGVYDHEKDLGQKFLVDMVVWTDFAEAAATDSITDTISYVDLADIAVELVQGPGNDLIETLAADIADRIIALPGALATEVTVHKPQAPIDYPFADVRVVARRSHKATKGTTPST</sequence>
<comment type="catalytic activity">
    <reaction evidence="7">
        <text>7,8-dihydroneopterin + O2 = 7,8-dihydroxanthopterin + glycolaldehyde + formate + H(+)</text>
        <dbReference type="Rhea" id="RHEA:45332"/>
        <dbReference type="ChEBI" id="CHEBI:15378"/>
        <dbReference type="ChEBI" id="CHEBI:15379"/>
        <dbReference type="ChEBI" id="CHEBI:15740"/>
        <dbReference type="ChEBI" id="CHEBI:17001"/>
        <dbReference type="ChEBI" id="CHEBI:17071"/>
        <dbReference type="ChEBI" id="CHEBI:85130"/>
        <dbReference type="EC" id="1.13.11.81"/>
    </reaction>
</comment>
<evidence type="ECO:0000256" key="8">
    <source>
        <dbReference type="RuleBase" id="RU362079"/>
    </source>
</evidence>
<dbReference type="PANTHER" id="PTHR42844:SF1">
    <property type="entry name" value="DIHYDRONEOPTERIN ALDOLASE 1-RELATED"/>
    <property type="match status" value="1"/>
</dbReference>
<dbReference type="Gene3D" id="3.30.1130.10">
    <property type="match status" value="1"/>
</dbReference>
<comment type="function">
    <text evidence="8">Catalyzes the conversion of 7,8-dihydroneopterin to 6-hydroxymethyl-7,8-dihydropterin.</text>
</comment>
<dbReference type="Proteomes" id="UP000326711">
    <property type="component" value="Chromosome"/>
</dbReference>
<comment type="similarity">
    <text evidence="3 8">Belongs to the DHNA family.</text>
</comment>
<dbReference type="GO" id="GO:0046656">
    <property type="term" value="P:folic acid biosynthetic process"/>
    <property type="evidence" value="ECO:0007669"/>
    <property type="project" value="UniProtKB-UniRule"/>
</dbReference>
<dbReference type="OrthoDB" id="3212934at2"/>
<dbReference type="GO" id="GO:0005737">
    <property type="term" value="C:cytoplasm"/>
    <property type="evidence" value="ECO:0007669"/>
    <property type="project" value="TreeGrafter"/>
</dbReference>
<comment type="catalytic activity">
    <reaction evidence="1 8">
        <text>7,8-dihydroneopterin = 6-hydroxymethyl-7,8-dihydropterin + glycolaldehyde</text>
        <dbReference type="Rhea" id="RHEA:10540"/>
        <dbReference type="ChEBI" id="CHEBI:17001"/>
        <dbReference type="ChEBI" id="CHEBI:17071"/>
        <dbReference type="ChEBI" id="CHEBI:44841"/>
        <dbReference type="EC" id="4.1.2.25"/>
    </reaction>
</comment>
<dbReference type="GO" id="GO:0046654">
    <property type="term" value="P:tetrahydrofolate biosynthetic process"/>
    <property type="evidence" value="ECO:0007669"/>
    <property type="project" value="UniProtKB-UniRule"/>
</dbReference>
<dbReference type="FunFam" id="3.30.1130.10:FF:000003">
    <property type="entry name" value="7,8-dihydroneopterin aldolase"/>
    <property type="match status" value="1"/>
</dbReference>
<keyword evidence="5 8" id="KW-0456">Lyase</keyword>
<evidence type="ECO:0000259" key="9">
    <source>
        <dbReference type="SMART" id="SM00905"/>
    </source>
</evidence>
<accession>A0A5J6Z441</accession>
<reference evidence="11" key="1">
    <citation type="submission" date="2019-10" db="EMBL/GenBank/DDBJ databases">
        <title>Complete genome sequence of Corynebacterium urogenitalis DSM 108747, isolated from the genital tract of a cow.</title>
        <authorList>
            <person name="Ruckert C."/>
            <person name="Ballas P."/>
            <person name="Wagener K."/>
            <person name="Drillich M."/>
            <person name="Kaempfer P."/>
            <person name="Busse H.-J."/>
            <person name="Ehling-Schulz M."/>
        </authorList>
    </citation>
    <scope>NUCLEOTIDE SEQUENCE [LARGE SCALE GENOMIC DNA]</scope>
    <source>
        <strain evidence="11">LMM 1652</strain>
    </source>
</reference>
<dbReference type="InterPro" id="IPR006157">
    <property type="entry name" value="FolB_dom"/>
</dbReference>
<evidence type="ECO:0000256" key="4">
    <source>
        <dbReference type="ARBA" id="ARBA00022909"/>
    </source>
</evidence>
<proteinExistence type="inferred from homology"/>
<feature type="domain" description="Dihydroneopterin aldolase/epimerase" evidence="9">
    <location>
        <begin position="5"/>
        <end position="117"/>
    </location>
</feature>
<dbReference type="AlphaFoldDB" id="A0A5J6Z441"/>
<dbReference type="Pfam" id="PF02152">
    <property type="entry name" value="FolB"/>
    <property type="match status" value="1"/>
</dbReference>
<dbReference type="NCBIfam" id="TIGR00525">
    <property type="entry name" value="folB"/>
    <property type="match status" value="1"/>
</dbReference>
<protein>
    <recommendedName>
        <fullName evidence="6 8">7,8-dihydroneopterin aldolase</fullName>
        <ecNumber evidence="8">4.1.2.25</ecNumber>
    </recommendedName>
</protein>
<evidence type="ECO:0000256" key="5">
    <source>
        <dbReference type="ARBA" id="ARBA00023239"/>
    </source>
</evidence>
<dbReference type="SMART" id="SM00905">
    <property type="entry name" value="FolB"/>
    <property type="match status" value="1"/>
</dbReference>
<evidence type="ECO:0000256" key="6">
    <source>
        <dbReference type="ARBA" id="ARBA00032903"/>
    </source>
</evidence>
<comment type="pathway">
    <text evidence="2 8">Cofactor biosynthesis; tetrahydrofolate biosynthesis; 2-amino-4-hydroxy-6-hydroxymethyl-7,8-dihydropteridine diphosphate from 7,8-dihydroneopterin triphosphate: step 3/4.</text>
</comment>
<dbReference type="CDD" id="cd00534">
    <property type="entry name" value="DHNA_DHNTPE"/>
    <property type="match status" value="1"/>
</dbReference>
<dbReference type="GO" id="GO:0004150">
    <property type="term" value="F:dihydroneopterin aldolase activity"/>
    <property type="evidence" value="ECO:0007669"/>
    <property type="project" value="UniProtKB-UniRule"/>
</dbReference>
<evidence type="ECO:0000313" key="10">
    <source>
        <dbReference type="EMBL" id="QFQ01744.1"/>
    </source>
</evidence>